<name>W3WJM9_PESFW</name>
<proteinExistence type="predicted"/>
<dbReference type="HOGENOM" id="CLU_053381_1_2_1"/>
<dbReference type="InterPro" id="IPR052953">
    <property type="entry name" value="Ser-rich/MCO-related"/>
</dbReference>
<sequence length="197" mass="20551">MRTLSVLVTAGAAMAATIRIDALNLAFVPNVTTASVGDVLEFHFLPNNHSVAMGDFEDPCQPAKSGGFFSGYYALNSGEADNVFRVTVNDTDPIWLYCTKLGHCKNGMVGVVNPTTERTLEGYLAGARAFNGTLTEAGAAFGGITVPNTDTSSASSTAASMTAPMSSSTSTSSVGTAEFTWKTFLFSMFLALAISSI</sequence>
<dbReference type="eggNOG" id="ENOG502S40X">
    <property type="taxonomic scope" value="Eukaryota"/>
</dbReference>
<organism evidence="1 2">
    <name type="scientific">Pestalotiopsis fici (strain W106-1 / CGMCC3.15140)</name>
    <dbReference type="NCBI Taxonomy" id="1229662"/>
    <lineage>
        <taxon>Eukaryota</taxon>
        <taxon>Fungi</taxon>
        <taxon>Dikarya</taxon>
        <taxon>Ascomycota</taxon>
        <taxon>Pezizomycotina</taxon>
        <taxon>Sordariomycetes</taxon>
        <taxon>Xylariomycetidae</taxon>
        <taxon>Amphisphaeriales</taxon>
        <taxon>Sporocadaceae</taxon>
        <taxon>Pestalotiopsis</taxon>
    </lineage>
</organism>
<dbReference type="Gene3D" id="2.60.40.420">
    <property type="entry name" value="Cupredoxins - blue copper proteins"/>
    <property type="match status" value="1"/>
</dbReference>
<dbReference type="RefSeq" id="XP_007841714.1">
    <property type="nucleotide sequence ID" value="XM_007843523.1"/>
</dbReference>
<dbReference type="STRING" id="1229662.W3WJM9"/>
<dbReference type="Proteomes" id="UP000030651">
    <property type="component" value="Unassembled WGS sequence"/>
</dbReference>
<reference evidence="2" key="1">
    <citation type="journal article" date="2015" name="BMC Genomics">
        <title>Genomic and transcriptomic analysis of the endophytic fungus Pestalotiopsis fici reveals its lifestyle and high potential for synthesis of natural products.</title>
        <authorList>
            <person name="Wang X."/>
            <person name="Zhang X."/>
            <person name="Liu L."/>
            <person name="Xiang M."/>
            <person name="Wang W."/>
            <person name="Sun X."/>
            <person name="Che Y."/>
            <person name="Guo L."/>
            <person name="Liu G."/>
            <person name="Guo L."/>
            <person name="Wang C."/>
            <person name="Yin W.B."/>
            <person name="Stadler M."/>
            <person name="Zhang X."/>
            <person name="Liu X."/>
        </authorList>
    </citation>
    <scope>NUCLEOTIDE SEQUENCE [LARGE SCALE GENOMIC DNA]</scope>
    <source>
        <strain evidence="2">W106-1 / CGMCC3.15140</strain>
    </source>
</reference>
<dbReference type="OMA" id="DMVAFNF"/>
<gene>
    <name evidence="1" type="ORF">PFICI_14942</name>
</gene>
<dbReference type="InterPro" id="IPR008972">
    <property type="entry name" value="Cupredoxin"/>
</dbReference>
<evidence type="ECO:0000313" key="1">
    <source>
        <dbReference type="EMBL" id="ETS73337.1"/>
    </source>
</evidence>
<dbReference type="PANTHER" id="PTHR34883">
    <property type="entry name" value="SERINE-RICH PROTEIN, PUTATIVE-RELATED-RELATED"/>
    <property type="match status" value="1"/>
</dbReference>
<dbReference type="SUPFAM" id="SSF49503">
    <property type="entry name" value="Cupredoxins"/>
    <property type="match status" value="1"/>
</dbReference>
<dbReference type="KEGG" id="pfy:PFICI_14942"/>
<dbReference type="GeneID" id="19279955"/>
<accession>W3WJM9</accession>
<evidence type="ECO:0000313" key="2">
    <source>
        <dbReference type="Proteomes" id="UP000030651"/>
    </source>
</evidence>
<dbReference type="CDD" id="cd00920">
    <property type="entry name" value="Cupredoxin"/>
    <property type="match status" value="1"/>
</dbReference>
<dbReference type="AlphaFoldDB" id="W3WJM9"/>
<dbReference type="OrthoDB" id="5415867at2759"/>
<keyword evidence="2" id="KW-1185">Reference proteome</keyword>
<dbReference type="EMBL" id="KI912122">
    <property type="protein sequence ID" value="ETS73337.1"/>
    <property type="molecule type" value="Genomic_DNA"/>
</dbReference>
<evidence type="ECO:0008006" key="3">
    <source>
        <dbReference type="Google" id="ProtNLM"/>
    </source>
</evidence>
<dbReference type="PANTHER" id="PTHR34883:SF15">
    <property type="entry name" value="EXTRACELLULAR SERINE-RICH PROTEIN"/>
    <property type="match status" value="1"/>
</dbReference>
<dbReference type="InParanoid" id="W3WJM9"/>
<protein>
    <recommendedName>
        <fullName evidence="3">Phytocyanin domain-containing protein</fullName>
    </recommendedName>
</protein>